<accession>A0A6L9S611</accession>
<dbReference type="Gene3D" id="3.30.360.10">
    <property type="entry name" value="Dihydrodipicolinate Reductase, domain 2"/>
    <property type="match status" value="1"/>
</dbReference>
<dbReference type="RefSeq" id="WP_163733550.1">
    <property type="nucleotide sequence ID" value="NZ_JAAGOA010000003.1"/>
</dbReference>
<protein>
    <submittedName>
        <fullName evidence="3">Gfo/Idh/MocA family oxidoreductase</fullName>
    </submittedName>
</protein>
<reference evidence="3 4" key="1">
    <citation type="submission" date="2020-02" db="EMBL/GenBank/DDBJ databases">
        <authorList>
            <person name="Li X.-J."/>
            <person name="Han X.-M."/>
        </authorList>
    </citation>
    <scope>NUCLEOTIDE SEQUENCE [LARGE SCALE GENOMIC DNA]</scope>
    <source>
        <strain evidence="3 4">CCTCC AB 2017055</strain>
    </source>
</reference>
<name>A0A6L9S611_9ACTN</name>
<evidence type="ECO:0000313" key="4">
    <source>
        <dbReference type="Proteomes" id="UP000475214"/>
    </source>
</evidence>
<evidence type="ECO:0000256" key="1">
    <source>
        <dbReference type="ARBA" id="ARBA00023002"/>
    </source>
</evidence>
<sequence length="389" mass="41647">MQVRDAGTVVALIGVRGFGRTYLGPLENLVAREEARFAGGCDINPEAGADLPAGTVFYDDHKKMLESCHPDITIVATPPHTHFQLAVDALEVGSDVLLEKPPVVSTSQHARLAAAVRSSGRLCQVGFQAMAGEPMQRLLALVADGAIGAVTDIAVTGQWIRLDEYYRRSPWAGHRHLDGIVVADGVSTNPFAHPVMNALAVAQADDPEATPVALEVESYRCRDIATDDTVSARVHLSNGKRIHIALTLCAEEIVEPVVTVHATGGVARLGNTGTTLTIDGVVQDVSAERGRPLDNLLAHRRDPERAPLMVSLERTAAFTAYLEGMLNSPAPLRVPSEFLRQRPEEGSRRVILTGINQAISTAGEELALFSELGLKWARPPASVPLGRAE</sequence>
<dbReference type="Gene3D" id="3.40.50.720">
    <property type="entry name" value="NAD(P)-binding Rossmann-like Domain"/>
    <property type="match status" value="1"/>
</dbReference>
<dbReference type="SUPFAM" id="SSF51735">
    <property type="entry name" value="NAD(P)-binding Rossmann-fold domains"/>
    <property type="match status" value="1"/>
</dbReference>
<keyword evidence="1" id="KW-0560">Oxidoreductase</keyword>
<evidence type="ECO:0000313" key="3">
    <source>
        <dbReference type="EMBL" id="NED99499.1"/>
    </source>
</evidence>
<feature type="domain" description="Gfo/Idh/MocA-like oxidoreductase N-terminal" evidence="2">
    <location>
        <begin position="10"/>
        <end position="127"/>
    </location>
</feature>
<dbReference type="InterPro" id="IPR000683">
    <property type="entry name" value="Gfo/Idh/MocA-like_OxRdtase_N"/>
</dbReference>
<gene>
    <name evidence="3" type="ORF">G1H10_04895</name>
</gene>
<keyword evidence="4" id="KW-1185">Reference proteome</keyword>
<dbReference type="SUPFAM" id="SSF55347">
    <property type="entry name" value="Glyceraldehyde-3-phosphate dehydrogenase-like, C-terminal domain"/>
    <property type="match status" value="1"/>
</dbReference>
<dbReference type="AlphaFoldDB" id="A0A6L9S611"/>
<dbReference type="Proteomes" id="UP000475214">
    <property type="component" value="Unassembled WGS sequence"/>
</dbReference>
<dbReference type="GO" id="GO:0016491">
    <property type="term" value="F:oxidoreductase activity"/>
    <property type="evidence" value="ECO:0007669"/>
    <property type="project" value="UniProtKB-KW"/>
</dbReference>
<proteinExistence type="predicted"/>
<comment type="caution">
    <text evidence="3">The sequence shown here is derived from an EMBL/GenBank/DDBJ whole genome shotgun (WGS) entry which is preliminary data.</text>
</comment>
<dbReference type="InterPro" id="IPR036291">
    <property type="entry name" value="NAD(P)-bd_dom_sf"/>
</dbReference>
<dbReference type="PANTHER" id="PTHR43818">
    <property type="entry name" value="BCDNA.GH03377"/>
    <property type="match status" value="1"/>
</dbReference>
<dbReference type="EMBL" id="JAAGOA010000003">
    <property type="protein sequence ID" value="NED99499.1"/>
    <property type="molecule type" value="Genomic_DNA"/>
</dbReference>
<dbReference type="Pfam" id="PF01408">
    <property type="entry name" value="GFO_IDH_MocA"/>
    <property type="match status" value="1"/>
</dbReference>
<dbReference type="GO" id="GO:0000166">
    <property type="term" value="F:nucleotide binding"/>
    <property type="evidence" value="ECO:0007669"/>
    <property type="project" value="InterPro"/>
</dbReference>
<organism evidence="3 4">
    <name type="scientific">Phytoactinopolyspora halotolerans</name>
    <dbReference type="NCBI Taxonomy" id="1981512"/>
    <lineage>
        <taxon>Bacteria</taxon>
        <taxon>Bacillati</taxon>
        <taxon>Actinomycetota</taxon>
        <taxon>Actinomycetes</taxon>
        <taxon>Jiangellales</taxon>
        <taxon>Jiangellaceae</taxon>
        <taxon>Phytoactinopolyspora</taxon>
    </lineage>
</organism>
<dbReference type="InterPro" id="IPR050463">
    <property type="entry name" value="Gfo/Idh/MocA_oxidrdct_glycsds"/>
</dbReference>
<evidence type="ECO:0000259" key="2">
    <source>
        <dbReference type="Pfam" id="PF01408"/>
    </source>
</evidence>
<dbReference type="PANTHER" id="PTHR43818:SF11">
    <property type="entry name" value="BCDNA.GH03377"/>
    <property type="match status" value="1"/>
</dbReference>